<evidence type="ECO:0000256" key="4">
    <source>
        <dbReference type="ARBA" id="ARBA00022763"/>
    </source>
</evidence>
<keyword evidence="7" id="KW-0862">Zinc</keyword>
<evidence type="ECO:0000259" key="14">
    <source>
        <dbReference type="PROSITE" id="PS50164"/>
    </source>
</evidence>
<organism evidence="15 16">
    <name type="scientific">Anolis carolinensis</name>
    <name type="common">Green anole</name>
    <name type="synonym">American chameleon</name>
    <dbReference type="NCBI Taxonomy" id="28377"/>
    <lineage>
        <taxon>Eukaryota</taxon>
        <taxon>Metazoa</taxon>
        <taxon>Chordata</taxon>
        <taxon>Craniata</taxon>
        <taxon>Vertebrata</taxon>
        <taxon>Euteleostomi</taxon>
        <taxon>Lepidosauria</taxon>
        <taxon>Squamata</taxon>
        <taxon>Bifurcata</taxon>
        <taxon>Unidentata</taxon>
        <taxon>Episquamata</taxon>
        <taxon>Toxicofera</taxon>
        <taxon>Iguania</taxon>
        <taxon>Dactyloidae</taxon>
        <taxon>Anolis</taxon>
    </lineage>
</organism>
<evidence type="ECO:0000256" key="6">
    <source>
        <dbReference type="ARBA" id="ARBA00022801"/>
    </source>
</evidence>
<dbReference type="InterPro" id="IPR000305">
    <property type="entry name" value="GIY-YIG_endonuc"/>
</dbReference>
<dbReference type="Bgee" id="ENSACAG00000015221">
    <property type="expression patterns" value="Expressed in kidney and 12 other cell types or tissues"/>
</dbReference>
<dbReference type="CDD" id="cd10455">
    <property type="entry name" value="GIY-YIG_SLX1"/>
    <property type="match status" value="1"/>
</dbReference>
<dbReference type="Pfam" id="PF21202">
    <property type="entry name" value="SLX1_C"/>
    <property type="match status" value="1"/>
</dbReference>
<dbReference type="GO" id="GO:0000724">
    <property type="term" value="P:double-strand break repair via homologous recombination"/>
    <property type="evidence" value="ECO:0000318"/>
    <property type="project" value="GO_Central"/>
</dbReference>
<dbReference type="InterPro" id="IPR027520">
    <property type="entry name" value="Slx1"/>
</dbReference>
<dbReference type="Ensembl" id="ENSACAT00000052359.1">
    <property type="protein sequence ID" value="ENSACAP00000040962.1"/>
    <property type="gene ID" value="ENSACAG00000015221.4"/>
</dbReference>
<evidence type="ECO:0008006" key="17">
    <source>
        <dbReference type="Google" id="ProtNLM"/>
    </source>
</evidence>
<evidence type="ECO:0000256" key="10">
    <source>
        <dbReference type="ARBA" id="ARBA00023242"/>
    </source>
</evidence>
<dbReference type="InterPro" id="IPR001841">
    <property type="entry name" value="Znf_RING"/>
</dbReference>
<keyword evidence="9 11" id="KW-0234">DNA repair</keyword>
<keyword evidence="6 11" id="KW-0378">Hydrolase</keyword>
<dbReference type="Gene3D" id="3.30.40.10">
    <property type="entry name" value="Zinc/RING finger domain, C3HC4 (zinc finger)"/>
    <property type="match status" value="1"/>
</dbReference>
<reference evidence="15" key="1">
    <citation type="submission" date="2009-12" db="EMBL/GenBank/DDBJ databases">
        <title>The Genome Sequence of Anolis carolinensis (Green Anole Lizard).</title>
        <authorList>
            <consortium name="The Genome Sequencing Platform"/>
            <person name="Di Palma F."/>
            <person name="Alfoldi J."/>
            <person name="Heiman D."/>
            <person name="Young S."/>
            <person name="Grabherr M."/>
            <person name="Johnson J."/>
            <person name="Lander E.S."/>
            <person name="Lindblad-Toh K."/>
        </authorList>
    </citation>
    <scope>NUCLEOTIDE SEQUENCE [LARGE SCALE GENOMIC DNA]</scope>
    <source>
        <strain evidence="15">JBL SC #1</strain>
    </source>
</reference>
<dbReference type="Gene3D" id="3.40.1440.10">
    <property type="entry name" value="GIY-YIG endonuclease"/>
    <property type="match status" value="1"/>
</dbReference>
<dbReference type="PROSITE" id="PS50164">
    <property type="entry name" value="GIY_YIG"/>
    <property type="match status" value="1"/>
</dbReference>
<evidence type="ECO:0000259" key="13">
    <source>
        <dbReference type="PROSITE" id="PS50089"/>
    </source>
</evidence>
<dbReference type="FunFam" id="3.30.40.10:FF:000392">
    <property type="entry name" value="Structure-specific endonuclease subunit SLX1"/>
    <property type="match status" value="1"/>
</dbReference>
<feature type="domain" description="GIY-YIG" evidence="14">
    <location>
        <begin position="7"/>
        <end position="91"/>
    </location>
</feature>
<reference evidence="15" key="3">
    <citation type="submission" date="2025-09" db="UniProtKB">
        <authorList>
            <consortium name="Ensembl"/>
        </authorList>
    </citation>
    <scope>IDENTIFICATION</scope>
</reference>
<comment type="cofactor">
    <cofactor evidence="11">
        <name>a divalent metal cation</name>
        <dbReference type="ChEBI" id="CHEBI:60240"/>
    </cofactor>
</comment>
<evidence type="ECO:0000256" key="12">
    <source>
        <dbReference type="PROSITE-ProRule" id="PRU00175"/>
    </source>
</evidence>
<keyword evidence="2" id="KW-0479">Metal-binding</keyword>
<name>A0A803U0H2_ANOCA</name>
<feature type="domain" description="RING-type" evidence="13">
    <location>
        <begin position="177"/>
        <end position="232"/>
    </location>
</feature>
<dbReference type="InterPro" id="IPR013083">
    <property type="entry name" value="Znf_RING/FYVE/PHD"/>
</dbReference>
<dbReference type="InParanoid" id="A0A803U0H2"/>
<dbReference type="PANTHER" id="PTHR20208:SF10">
    <property type="entry name" value="STRUCTURE-SPECIFIC ENDONUCLEASE SUBUNIT SLX1"/>
    <property type="match status" value="1"/>
</dbReference>
<evidence type="ECO:0000313" key="15">
    <source>
        <dbReference type="Ensembl" id="ENSACAP00000040962.1"/>
    </source>
</evidence>
<dbReference type="PANTHER" id="PTHR20208">
    <property type="entry name" value="STRUCTURE-SPECIFIC ENDONUCLEASE SUBUNIT SLX1"/>
    <property type="match status" value="1"/>
</dbReference>
<dbReference type="GO" id="GO:0017108">
    <property type="term" value="F:5'-flap endonuclease activity"/>
    <property type="evidence" value="ECO:0000318"/>
    <property type="project" value="GO_Central"/>
</dbReference>
<dbReference type="GO" id="GO:0090656">
    <property type="term" value="P:t-circle formation"/>
    <property type="evidence" value="ECO:0007669"/>
    <property type="project" value="Ensembl"/>
</dbReference>
<keyword evidence="1 11" id="KW-0540">Nuclease</keyword>
<keyword evidence="10 11" id="KW-0539">Nucleus</keyword>
<evidence type="ECO:0000256" key="3">
    <source>
        <dbReference type="ARBA" id="ARBA00022759"/>
    </source>
</evidence>
<comment type="similarity">
    <text evidence="11">Belongs to the SLX1 family.</text>
</comment>
<evidence type="ECO:0000256" key="8">
    <source>
        <dbReference type="ARBA" id="ARBA00023172"/>
    </source>
</evidence>
<evidence type="ECO:0000313" key="16">
    <source>
        <dbReference type="Proteomes" id="UP000001646"/>
    </source>
</evidence>
<keyword evidence="3 11" id="KW-0255">Endonuclease</keyword>
<dbReference type="Proteomes" id="UP000001646">
    <property type="component" value="Unplaced"/>
</dbReference>
<comment type="subcellular location">
    <subcellularLocation>
        <location evidence="11">Nucleus</location>
    </subcellularLocation>
</comment>
<dbReference type="InterPro" id="IPR048749">
    <property type="entry name" value="SLX1_C"/>
</dbReference>
<evidence type="ECO:0000256" key="9">
    <source>
        <dbReference type="ARBA" id="ARBA00023204"/>
    </source>
</evidence>
<dbReference type="Pfam" id="PF01541">
    <property type="entry name" value="GIY-YIG"/>
    <property type="match status" value="1"/>
</dbReference>
<sequence length="321" mass="36545">MVVEVCSFFGVYLLYCTNPRYHGRIYIGFTVNPERRIIQHNAGKRRGGAWKTSGRGPWDMVLIVHGFPSDVAALRFEWAWQHPHSSRRLNHVTRRTSRERQFDFHLRVLAHMLRTAPWCRLPLTIRWLKQEYARDFPPDLEPPLHMPVAFGPVRAVKETKGAKAAPSEGQGVTLKRCSVCLKRFQEGDDDILLHCFHPGCTMVAHIMCLANFFLEKEPDHILPIEGPCPGCKNLVLWGDLIRHHKGCYGDLEADPTSSQVKISVILGTGKPIGYVSTGDLCSFYTAEIFCLYASLSPWTLIMICFLKISKLLSLYLLSHFP</sequence>
<protein>
    <recommendedName>
        <fullName evidence="17">GIY-YIG domain-containing protein 1</fullName>
    </recommendedName>
</protein>
<keyword evidence="5 12" id="KW-0863">Zinc-finger</keyword>
<evidence type="ECO:0000256" key="5">
    <source>
        <dbReference type="ARBA" id="ARBA00022771"/>
    </source>
</evidence>
<comment type="subunit">
    <text evidence="11">Forms a heterodimer with SLX4.</text>
</comment>
<comment type="function">
    <text evidence="11">Catalytic subunit of the SLX1-SLX4 structure-specific endonuclease that resolves DNA secondary structures generated during DNA repair and recombination. Has endonuclease activity towards branched DNA substrates, introducing single-strand cuts in duplex DNA close to junctions with ss-DNA.</text>
</comment>
<dbReference type="HAMAP" id="MF_03100">
    <property type="entry name" value="Endonuc_su_Slx1"/>
    <property type="match status" value="1"/>
</dbReference>
<gene>
    <name evidence="15" type="primary">slx1a</name>
</gene>
<dbReference type="GO" id="GO:0008270">
    <property type="term" value="F:zinc ion binding"/>
    <property type="evidence" value="ECO:0007669"/>
    <property type="project" value="UniProtKB-KW"/>
</dbReference>
<dbReference type="FunFam" id="3.40.1440.10:FF:000003">
    <property type="entry name" value="Structure-specific endonuclease subunit SLX1"/>
    <property type="match status" value="1"/>
</dbReference>
<evidence type="ECO:0000256" key="2">
    <source>
        <dbReference type="ARBA" id="ARBA00022723"/>
    </source>
</evidence>
<accession>A0A803U0H2</accession>
<evidence type="ECO:0000256" key="11">
    <source>
        <dbReference type="HAMAP-Rule" id="MF_03100"/>
    </source>
</evidence>
<proteinExistence type="inferred from homology"/>
<dbReference type="InterPro" id="IPR050381">
    <property type="entry name" value="SLX1_endonuclease"/>
</dbReference>
<dbReference type="GO" id="GO:0008821">
    <property type="term" value="F:crossover junction DNA endonuclease activity"/>
    <property type="evidence" value="ECO:0000318"/>
    <property type="project" value="GO_Central"/>
</dbReference>
<keyword evidence="8 11" id="KW-0233">DNA recombination</keyword>
<comment type="caution">
    <text evidence="11">Lacks conserved residue(s) required for the propagation of feature annotation.</text>
</comment>
<dbReference type="PROSITE" id="PS50089">
    <property type="entry name" value="ZF_RING_2"/>
    <property type="match status" value="1"/>
</dbReference>
<evidence type="ECO:0000256" key="1">
    <source>
        <dbReference type="ARBA" id="ARBA00022722"/>
    </source>
</evidence>
<dbReference type="GO" id="GO:0033557">
    <property type="term" value="C:Slx1-Slx4 complex"/>
    <property type="evidence" value="ECO:0000318"/>
    <property type="project" value="GO_Central"/>
</dbReference>
<dbReference type="InterPro" id="IPR035901">
    <property type="entry name" value="GIY-YIG_endonuc_sf"/>
</dbReference>
<dbReference type="SUPFAM" id="SSF82771">
    <property type="entry name" value="GIY-YIG endonuclease"/>
    <property type="match status" value="1"/>
</dbReference>
<dbReference type="AlphaFoldDB" id="A0A803U0H2"/>
<dbReference type="GeneTree" id="ENSGT00390000013368"/>
<reference evidence="15" key="2">
    <citation type="submission" date="2025-08" db="UniProtKB">
        <authorList>
            <consortium name="Ensembl"/>
        </authorList>
    </citation>
    <scope>IDENTIFICATION</scope>
</reference>
<keyword evidence="4 11" id="KW-0227">DNA damage</keyword>
<evidence type="ECO:0000256" key="7">
    <source>
        <dbReference type="ARBA" id="ARBA00022833"/>
    </source>
</evidence>
<keyword evidence="16" id="KW-1185">Reference proteome</keyword>
<dbReference type="GO" id="GO:1904431">
    <property type="term" value="P:positive regulation of t-circle formation"/>
    <property type="evidence" value="ECO:0007669"/>
    <property type="project" value="Ensembl"/>
</dbReference>